<keyword evidence="3 5" id="KW-0560">Oxidoreductase</keyword>
<name>A0ABS4VQJ7_9PSEU</name>
<protein>
    <submittedName>
        <fullName evidence="5">Carbon-monoxide dehydrogenase medium subunit</fullName>
        <ecNumber evidence="5">1.2.7.4</ecNumber>
    </submittedName>
</protein>
<dbReference type="InterPro" id="IPR036683">
    <property type="entry name" value="CO_DH_flav_C_dom_sf"/>
</dbReference>
<dbReference type="InterPro" id="IPR002346">
    <property type="entry name" value="Mopterin_DH_FAD-bd"/>
</dbReference>
<dbReference type="PROSITE" id="PS51387">
    <property type="entry name" value="FAD_PCMH"/>
    <property type="match status" value="1"/>
</dbReference>
<dbReference type="EC" id="1.2.7.4" evidence="5"/>
<reference evidence="5 6" key="1">
    <citation type="submission" date="2021-03" db="EMBL/GenBank/DDBJ databases">
        <title>Sequencing the genomes of 1000 actinobacteria strains.</title>
        <authorList>
            <person name="Klenk H.-P."/>
        </authorList>
    </citation>
    <scope>NUCLEOTIDE SEQUENCE [LARGE SCALE GENOMIC DNA]</scope>
    <source>
        <strain evidence="5 6">DSM 45256</strain>
    </source>
</reference>
<accession>A0ABS4VQJ7</accession>
<evidence type="ECO:0000256" key="3">
    <source>
        <dbReference type="ARBA" id="ARBA00023002"/>
    </source>
</evidence>
<evidence type="ECO:0000259" key="4">
    <source>
        <dbReference type="PROSITE" id="PS51387"/>
    </source>
</evidence>
<feature type="domain" description="FAD-binding PCMH-type" evidence="4">
    <location>
        <begin position="1"/>
        <end position="178"/>
    </location>
</feature>
<dbReference type="InterPro" id="IPR016167">
    <property type="entry name" value="FAD-bd_PCMH_sub1"/>
</dbReference>
<dbReference type="Proteomes" id="UP001519295">
    <property type="component" value="Unassembled WGS sequence"/>
</dbReference>
<proteinExistence type="predicted"/>
<keyword evidence="6" id="KW-1185">Reference proteome</keyword>
<dbReference type="PANTHER" id="PTHR42659:SF2">
    <property type="entry name" value="XANTHINE DEHYDROGENASE SUBUNIT C-RELATED"/>
    <property type="match status" value="1"/>
</dbReference>
<dbReference type="InterPro" id="IPR016166">
    <property type="entry name" value="FAD-bd_PCMH"/>
</dbReference>
<dbReference type="RefSeq" id="WP_210026210.1">
    <property type="nucleotide sequence ID" value="NZ_JAGINU010000001.1"/>
</dbReference>
<organism evidence="5 6">
    <name type="scientific">Pseudonocardia parietis</name>
    <dbReference type="NCBI Taxonomy" id="570936"/>
    <lineage>
        <taxon>Bacteria</taxon>
        <taxon>Bacillati</taxon>
        <taxon>Actinomycetota</taxon>
        <taxon>Actinomycetes</taxon>
        <taxon>Pseudonocardiales</taxon>
        <taxon>Pseudonocardiaceae</taxon>
        <taxon>Pseudonocardia</taxon>
    </lineage>
</organism>
<dbReference type="Pfam" id="PF03450">
    <property type="entry name" value="CO_deh_flav_C"/>
    <property type="match status" value="1"/>
</dbReference>
<dbReference type="GO" id="GO:0043885">
    <property type="term" value="F:anaerobic carbon-monoxide dehydrogenase activity"/>
    <property type="evidence" value="ECO:0007669"/>
    <property type="project" value="UniProtKB-EC"/>
</dbReference>
<evidence type="ECO:0000313" key="5">
    <source>
        <dbReference type="EMBL" id="MBP2366197.1"/>
    </source>
</evidence>
<comment type="caution">
    <text evidence="5">The sequence shown here is derived from an EMBL/GenBank/DDBJ whole genome shotgun (WGS) entry which is preliminary data.</text>
</comment>
<sequence>MKPPVFDYVSPGSVEEAIAALGAEGAEETKVLAGGQSLVPLLNLRLAQPARIVDLNGIESLTRITLADGSLTVGALVRQRAAERSSEVRTACPLMAQAIPLIGHSAIRNRGTVGGSIAHADSAAELPTVVVCLDAELVAQGPGGTRVIPAADFFTGFFSTALSEDEVLTAVRVAAAGPHTGSAYEEVARRHGDFAMVGVAAVVRLDGDTVADARIAVSGVGATPVRARAAEAGLIGGTATEDLFAVAAASASAGIAPTSDLHASAAYRRHLCGVLVNRALRTATSRAREGR</sequence>
<dbReference type="InterPro" id="IPR036318">
    <property type="entry name" value="FAD-bd_PCMH-like_sf"/>
</dbReference>
<dbReference type="InterPro" id="IPR016169">
    <property type="entry name" value="FAD-bd_PCMH_sub2"/>
</dbReference>
<evidence type="ECO:0000313" key="6">
    <source>
        <dbReference type="Proteomes" id="UP001519295"/>
    </source>
</evidence>
<dbReference type="Gene3D" id="3.30.390.50">
    <property type="entry name" value="CO dehydrogenase flavoprotein, C-terminal domain"/>
    <property type="match status" value="1"/>
</dbReference>
<gene>
    <name evidence="5" type="ORF">JOF36_001893</name>
</gene>
<dbReference type="Gene3D" id="3.30.465.10">
    <property type="match status" value="1"/>
</dbReference>
<dbReference type="InterPro" id="IPR005107">
    <property type="entry name" value="CO_DH_flav_C"/>
</dbReference>
<dbReference type="SUPFAM" id="SSF56176">
    <property type="entry name" value="FAD-binding/transporter-associated domain-like"/>
    <property type="match status" value="1"/>
</dbReference>
<keyword evidence="2" id="KW-0274">FAD</keyword>
<dbReference type="InterPro" id="IPR051312">
    <property type="entry name" value="Diverse_Substr_Oxidored"/>
</dbReference>
<dbReference type="EMBL" id="JAGINU010000001">
    <property type="protein sequence ID" value="MBP2366197.1"/>
    <property type="molecule type" value="Genomic_DNA"/>
</dbReference>
<dbReference type="SUPFAM" id="SSF55447">
    <property type="entry name" value="CO dehydrogenase flavoprotein C-terminal domain-like"/>
    <property type="match status" value="1"/>
</dbReference>
<keyword evidence="1" id="KW-0285">Flavoprotein</keyword>
<evidence type="ECO:0000256" key="1">
    <source>
        <dbReference type="ARBA" id="ARBA00022630"/>
    </source>
</evidence>
<dbReference type="PANTHER" id="PTHR42659">
    <property type="entry name" value="XANTHINE DEHYDROGENASE SUBUNIT C-RELATED"/>
    <property type="match status" value="1"/>
</dbReference>
<dbReference type="Pfam" id="PF00941">
    <property type="entry name" value="FAD_binding_5"/>
    <property type="match status" value="1"/>
</dbReference>
<evidence type="ECO:0000256" key="2">
    <source>
        <dbReference type="ARBA" id="ARBA00022827"/>
    </source>
</evidence>
<dbReference type="SMART" id="SM01092">
    <property type="entry name" value="CO_deh_flav_C"/>
    <property type="match status" value="1"/>
</dbReference>
<dbReference type="Gene3D" id="3.30.43.10">
    <property type="entry name" value="Uridine Diphospho-n-acetylenolpyruvylglucosamine Reductase, domain 2"/>
    <property type="match status" value="1"/>
</dbReference>